<name>A0A368SHE6_SETIT</name>
<evidence type="ECO:0000313" key="1">
    <source>
        <dbReference type="EMBL" id="RCV41791.1"/>
    </source>
</evidence>
<reference evidence="1" key="2">
    <citation type="submission" date="2015-07" db="EMBL/GenBank/DDBJ databases">
        <authorList>
            <person name="Noorani M."/>
        </authorList>
    </citation>
    <scope>NUCLEOTIDE SEQUENCE</scope>
    <source>
        <strain evidence="1">Yugu1</strain>
    </source>
</reference>
<organism evidence="1">
    <name type="scientific">Setaria italica</name>
    <name type="common">Foxtail millet</name>
    <name type="synonym">Panicum italicum</name>
    <dbReference type="NCBI Taxonomy" id="4555"/>
    <lineage>
        <taxon>Eukaryota</taxon>
        <taxon>Viridiplantae</taxon>
        <taxon>Streptophyta</taxon>
        <taxon>Embryophyta</taxon>
        <taxon>Tracheophyta</taxon>
        <taxon>Spermatophyta</taxon>
        <taxon>Magnoliopsida</taxon>
        <taxon>Liliopsida</taxon>
        <taxon>Poales</taxon>
        <taxon>Poaceae</taxon>
        <taxon>PACMAD clade</taxon>
        <taxon>Panicoideae</taxon>
        <taxon>Panicodae</taxon>
        <taxon>Paniceae</taxon>
        <taxon>Cenchrinae</taxon>
        <taxon>Setaria</taxon>
    </lineage>
</organism>
<gene>
    <name evidence="1" type="ORF">SETIT_9G163400v2</name>
</gene>
<sequence length="102" mass="11191">MTGWPVSFRICAGPLGERWCATAPTCGHTWLCWPRAASAFPPVDKVPIGADPKKSYLGRRAGNYGHNCCACNGCSRTRRAAGMEWDSLRRRWALCASDSSDQ</sequence>
<protein>
    <submittedName>
        <fullName evidence="1">Uncharacterized protein</fullName>
    </submittedName>
</protein>
<reference evidence="1" key="1">
    <citation type="journal article" date="2012" name="Nat. Biotechnol.">
        <title>Reference genome sequence of the model plant Setaria.</title>
        <authorList>
            <person name="Bennetzen J.L."/>
            <person name="Schmutz J."/>
            <person name="Wang H."/>
            <person name="Percifield R."/>
            <person name="Hawkins J."/>
            <person name="Pontaroli A.C."/>
            <person name="Estep M."/>
            <person name="Feng L."/>
            <person name="Vaughn J.N."/>
            <person name="Grimwood J."/>
            <person name="Jenkins J."/>
            <person name="Barry K."/>
            <person name="Lindquist E."/>
            <person name="Hellsten U."/>
            <person name="Deshpande S."/>
            <person name="Wang X."/>
            <person name="Wu X."/>
            <person name="Mitros T."/>
            <person name="Triplett J."/>
            <person name="Yang X."/>
            <person name="Ye C.Y."/>
            <person name="Mauro-Herrera M."/>
            <person name="Wang L."/>
            <person name="Li P."/>
            <person name="Sharma M."/>
            <person name="Sharma R."/>
            <person name="Ronald P.C."/>
            <person name="Panaud O."/>
            <person name="Kellogg E.A."/>
            <person name="Brutnell T.P."/>
            <person name="Doust A.N."/>
            <person name="Tuskan G.A."/>
            <person name="Rokhsar D."/>
            <person name="Devos K.M."/>
        </authorList>
    </citation>
    <scope>NUCLEOTIDE SEQUENCE [LARGE SCALE GENOMIC DNA]</scope>
    <source>
        <strain evidence="1">Yugu1</strain>
    </source>
</reference>
<dbReference type="EMBL" id="CM003536">
    <property type="protein sequence ID" value="RCV41791.1"/>
    <property type="molecule type" value="Genomic_DNA"/>
</dbReference>
<accession>A0A368SHE6</accession>
<proteinExistence type="predicted"/>
<dbReference type="AlphaFoldDB" id="A0A368SHE6"/>